<reference evidence="14 15" key="1">
    <citation type="submission" date="2018-06" db="EMBL/GenBank/DDBJ databases">
        <title>Genomic Encyclopedia of Type Strains, Phase IV (KMG-IV): sequencing the most valuable type-strain genomes for metagenomic binning, comparative biology and taxonomic classification.</title>
        <authorList>
            <person name="Goeker M."/>
        </authorList>
    </citation>
    <scope>NUCLEOTIDE SEQUENCE [LARGE SCALE GENOMIC DNA]</scope>
    <source>
        <strain evidence="14 15">DSM 24032</strain>
    </source>
</reference>
<dbReference type="UniPathway" id="UPA00359">
    <property type="reaction ID" value="UER00482"/>
</dbReference>
<evidence type="ECO:0000313" key="14">
    <source>
        <dbReference type="EMBL" id="RBP50830.1"/>
    </source>
</evidence>
<dbReference type="FunCoup" id="A0A395JQ43">
    <property type="interactions" value="247"/>
</dbReference>
<sequence>MSIRNSLLKSWHKPNYVTVLLWPLSVLYRVLFAANRCLYQCGLKSVYRAPVPVIVVGNVSVGGTGKTPLVIYLVELLTAQGFKPGVISRGYHSQAHAGPLLVSPQTPVQQAGDEPALIVRRTGVPLCIDSNRKAAIECLLDNHDINVVISDDGLQHFALQRDIEICLLDQTSPMLNEHLLPAGPFREPLMRASSCDIVVHHGGSEEQGITMQLEATSPSPLVTATSAEGAEFNASQPFVAVAGIGNPDRFFNTCREYGFTFESKPFPDHHQFSKSDIDFGDRIVLMTEKDAVKCQEFADARHWYLPVSAKLSTGFDEQVIALLTKVVS</sequence>
<dbReference type="Pfam" id="PF02606">
    <property type="entry name" value="LpxK"/>
    <property type="match status" value="1"/>
</dbReference>
<proteinExistence type="inferred from homology"/>
<evidence type="ECO:0000256" key="8">
    <source>
        <dbReference type="ARBA" id="ARBA00022741"/>
    </source>
</evidence>
<dbReference type="PANTHER" id="PTHR42724">
    <property type="entry name" value="TETRAACYLDISACCHARIDE 4'-KINASE"/>
    <property type="match status" value="1"/>
</dbReference>
<keyword evidence="15" id="KW-1185">Reference proteome</keyword>
<dbReference type="GO" id="GO:0009245">
    <property type="term" value="P:lipid A biosynthetic process"/>
    <property type="evidence" value="ECO:0007669"/>
    <property type="project" value="UniProtKB-UniRule"/>
</dbReference>
<dbReference type="EMBL" id="QNRT01000002">
    <property type="protein sequence ID" value="RBP50830.1"/>
    <property type="molecule type" value="Genomic_DNA"/>
</dbReference>
<comment type="pathway">
    <text evidence="2 13">Glycolipid biosynthesis; lipid IV(A) biosynthesis; lipid IV(A) from (3R)-3-hydroxytetradecanoyl-[acyl-carrier-protein] and UDP-N-acetyl-alpha-D-glucosamine: step 6/6.</text>
</comment>
<evidence type="ECO:0000256" key="4">
    <source>
        <dbReference type="ARBA" id="ARBA00016436"/>
    </source>
</evidence>
<dbReference type="PANTHER" id="PTHR42724:SF1">
    <property type="entry name" value="TETRAACYLDISACCHARIDE 4'-KINASE, MITOCHONDRIAL-RELATED"/>
    <property type="match status" value="1"/>
</dbReference>
<keyword evidence="5 13" id="KW-0444">Lipid biosynthesis</keyword>
<evidence type="ECO:0000256" key="11">
    <source>
        <dbReference type="ARBA" id="ARBA00023098"/>
    </source>
</evidence>
<dbReference type="HAMAP" id="MF_00409">
    <property type="entry name" value="LpxK"/>
    <property type="match status" value="1"/>
</dbReference>
<dbReference type="GO" id="GO:0009029">
    <property type="term" value="F:lipid-A 4'-kinase activity"/>
    <property type="evidence" value="ECO:0007669"/>
    <property type="project" value="UniProtKB-UniRule"/>
</dbReference>
<evidence type="ECO:0000313" key="15">
    <source>
        <dbReference type="Proteomes" id="UP000253083"/>
    </source>
</evidence>
<evidence type="ECO:0000256" key="2">
    <source>
        <dbReference type="ARBA" id="ARBA00004870"/>
    </source>
</evidence>
<evidence type="ECO:0000256" key="13">
    <source>
        <dbReference type="HAMAP-Rule" id="MF_00409"/>
    </source>
</evidence>
<dbReference type="SUPFAM" id="SSF52540">
    <property type="entry name" value="P-loop containing nucleoside triphosphate hydrolases"/>
    <property type="match status" value="1"/>
</dbReference>
<evidence type="ECO:0000256" key="1">
    <source>
        <dbReference type="ARBA" id="ARBA00002274"/>
    </source>
</evidence>
<evidence type="ECO:0000256" key="3">
    <source>
        <dbReference type="ARBA" id="ARBA00012071"/>
    </source>
</evidence>
<accession>A0A395JQ43</accession>
<comment type="caution">
    <text evidence="14">The sequence shown here is derived from an EMBL/GenBank/DDBJ whole genome shotgun (WGS) entry which is preliminary data.</text>
</comment>
<dbReference type="GO" id="GO:0009244">
    <property type="term" value="P:lipopolysaccharide core region biosynthetic process"/>
    <property type="evidence" value="ECO:0007669"/>
    <property type="project" value="TreeGrafter"/>
</dbReference>
<dbReference type="InParanoid" id="A0A395JQ43"/>
<keyword evidence="7 13" id="KW-0808">Transferase</keyword>
<dbReference type="GO" id="GO:0005524">
    <property type="term" value="F:ATP binding"/>
    <property type="evidence" value="ECO:0007669"/>
    <property type="project" value="UniProtKB-UniRule"/>
</dbReference>
<name>A0A395JQ43_9GAMM</name>
<dbReference type="AlphaFoldDB" id="A0A395JQ43"/>
<dbReference type="OrthoDB" id="9766423at2"/>
<protein>
    <recommendedName>
        <fullName evidence="4 13">Tetraacyldisaccharide 4'-kinase</fullName>
        <ecNumber evidence="3 13">2.7.1.130</ecNumber>
    </recommendedName>
    <alternativeName>
        <fullName evidence="12 13">Lipid A 4'-kinase</fullName>
    </alternativeName>
</protein>
<dbReference type="EC" id="2.7.1.130" evidence="3 13"/>
<dbReference type="Proteomes" id="UP000253083">
    <property type="component" value="Unassembled WGS sequence"/>
</dbReference>
<keyword evidence="10 13" id="KW-0067">ATP-binding</keyword>
<organism evidence="14 15">
    <name type="scientific">Arenicella xantha</name>
    <dbReference type="NCBI Taxonomy" id="644221"/>
    <lineage>
        <taxon>Bacteria</taxon>
        <taxon>Pseudomonadati</taxon>
        <taxon>Pseudomonadota</taxon>
        <taxon>Gammaproteobacteria</taxon>
        <taxon>Arenicellales</taxon>
        <taxon>Arenicellaceae</taxon>
        <taxon>Arenicella</taxon>
    </lineage>
</organism>
<evidence type="ECO:0000256" key="12">
    <source>
        <dbReference type="ARBA" id="ARBA00029757"/>
    </source>
</evidence>
<comment type="catalytic activity">
    <reaction evidence="13">
        <text>a lipid A disaccharide + ATP = a lipid IVA + ADP + H(+)</text>
        <dbReference type="Rhea" id="RHEA:67840"/>
        <dbReference type="ChEBI" id="CHEBI:15378"/>
        <dbReference type="ChEBI" id="CHEBI:30616"/>
        <dbReference type="ChEBI" id="CHEBI:176343"/>
        <dbReference type="ChEBI" id="CHEBI:176425"/>
        <dbReference type="ChEBI" id="CHEBI:456216"/>
        <dbReference type="EC" id="2.7.1.130"/>
    </reaction>
</comment>
<evidence type="ECO:0000256" key="9">
    <source>
        <dbReference type="ARBA" id="ARBA00022777"/>
    </source>
</evidence>
<comment type="similarity">
    <text evidence="13">Belongs to the LpxK family.</text>
</comment>
<feature type="binding site" evidence="13">
    <location>
        <begin position="60"/>
        <end position="67"/>
    </location>
    <ligand>
        <name>ATP</name>
        <dbReference type="ChEBI" id="CHEBI:30616"/>
    </ligand>
</feature>
<dbReference type="GO" id="GO:0005886">
    <property type="term" value="C:plasma membrane"/>
    <property type="evidence" value="ECO:0007669"/>
    <property type="project" value="TreeGrafter"/>
</dbReference>
<keyword evidence="9 13" id="KW-0418">Kinase</keyword>
<evidence type="ECO:0000256" key="10">
    <source>
        <dbReference type="ARBA" id="ARBA00022840"/>
    </source>
</evidence>
<evidence type="ECO:0000256" key="6">
    <source>
        <dbReference type="ARBA" id="ARBA00022556"/>
    </source>
</evidence>
<dbReference type="InterPro" id="IPR027417">
    <property type="entry name" value="P-loop_NTPase"/>
</dbReference>
<keyword evidence="6 13" id="KW-0441">Lipid A biosynthesis</keyword>
<dbReference type="InterPro" id="IPR003758">
    <property type="entry name" value="LpxK"/>
</dbReference>
<keyword evidence="8 13" id="KW-0547">Nucleotide-binding</keyword>
<keyword evidence="11 13" id="KW-0443">Lipid metabolism</keyword>
<evidence type="ECO:0000256" key="7">
    <source>
        <dbReference type="ARBA" id="ARBA00022679"/>
    </source>
</evidence>
<gene>
    <name evidence="13" type="primary">lpxK</name>
    <name evidence="14" type="ORF">DFR28_102246</name>
</gene>
<evidence type="ECO:0000256" key="5">
    <source>
        <dbReference type="ARBA" id="ARBA00022516"/>
    </source>
</evidence>
<dbReference type="NCBIfam" id="TIGR00682">
    <property type="entry name" value="lpxK"/>
    <property type="match status" value="1"/>
</dbReference>
<comment type="function">
    <text evidence="1 13">Transfers the gamma-phosphate of ATP to the 4'-position of a tetraacyldisaccharide 1-phosphate intermediate (termed DS-1-P) to form tetraacyldisaccharide 1,4'-bis-phosphate (lipid IVA).</text>
</comment>